<protein>
    <submittedName>
        <fullName evidence="3">Zinc ribbon domain-containing protein</fullName>
    </submittedName>
</protein>
<organism evidence="3 4">
    <name type="scientific">Haloterrigena salifodinae</name>
    <dbReference type="NCBI Taxonomy" id="2675099"/>
    <lineage>
        <taxon>Archaea</taxon>
        <taxon>Methanobacteriati</taxon>
        <taxon>Methanobacteriota</taxon>
        <taxon>Stenosarchaea group</taxon>
        <taxon>Halobacteria</taxon>
        <taxon>Halobacteriales</taxon>
        <taxon>Natrialbaceae</taxon>
        <taxon>Haloterrigena</taxon>
    </lineage>
</organism>
<evidence type="ECO:0000256" key="1">
    <source>
        <dbReference type="SAM" id="Phobius"/>
    </source>
</evidence>
<dbReference type="KEGG" id="hsal:JMJ58_04830"/>
<keyword evidence="1" id="KW-0812">Transmembrane</keyword>
<proteinExistence type="predicted"/>
<evidence type="ECO:0000259" key="2">
    <source>
        <dbReference type="Pfam" id="PF24460"/>
    </source>
</evidence>
<evidence type="ECO:0000313" key="4">
    <source>
        <dbReference type="Proteomes" id="UP000637819"/>
    </source>
</evidence>
<dbReference type="InterPro" id="IPR055997">
    <property type="entry name" value="DUF7575"/>
</dbReference>
<keyword evidence="4" id="KW-1185">Reference proteome</keyword>
<dbReference type="OrthoDB" id="204947at2157"/>
<sequence>MTWLRAVVAAGLSMVFPGAGHVVIRDWLRALLFAGLYFVTFWLFFPVDQIAAAESFAEAMTITSEVDMLSQLTVLFVNLIAAFDAIVRALEFSPSGGGDDGGATCPECGKELDEDLEFCHWCTARLEPSPDEEPAQT</sequence>
<reference evidence="3 4" key="1">
    <citation type="submission" date="2021-01" db="EMBL/GenBank/DDBJ databases">
        <title>Genome Sequence and Methylation Pattern of Haloterrigena salifodinae BOL5-1, An Extremely Halophilic Archaeon from a Bolivian Salt Mine.</title>
        <authorList>
            <person name="DasSarma P."/>
            <person name="Anton B.P."/>
            <person name="DasSarma S.L."/>
            <person name="von Ehrenheim H.A.L."/>
            <person name="Martinez F.L."/>
            <person name="Guzman D."/>
            <person name="Roberts R.J."/>
            <person name="DasSarma S."/>
        </authorList>
    </citation>
    <scope>NUCLEOTIDE SEQUENCE [LARGE SCALE GENOMIC DNA]</scope>
    <source>
        <strain evidence="3 4">BOL5-1</strain>
    </source>
</reference>
<feature type="domain" description="DUF7575" evidence="2">
    <location>
        <begin position="101"/>
        <end position="127"/>
    </location>
</feature>
<keyword evidence="1" id="KW-0472">Membrane</keyword>
<dbReference type="GeneID" id="62874424"/>
<evidence type="ECO:0000313" key="3">
    <source>
        <dbReference type="EMBL" id="QRV16222.1"/>
    </source>
</evidence>
<feature type="transmembrane region" description="Helical" evidence="1">
    <location>
        <begin position="68"/>
        <end position="90"/>
    </location>
</feature>
<dbReference type="Proteomes" id="UP000637819">
    <property type="component" value="Chromosome"/>
</dbReference>
<name>A0A8T8E406_9EURY</name>
<dbReference type="RefSeq" id="WP_204748547.1">
    <property type="nucleotide sequence ID" value="NZ_CP069188.1"/>
</dbReference>
<feature type="transmembrane region" description="Helical" evidence="1">
    <location>
        <begin position="30"/>
        <end position="47"/>
    </location>
</feature>
<dbReference type="Pfam" id="PF24460">
    <property type="entry name" value="DUF7575"/>
    <property type="match status" value="1"/>
</dbReference>
<gene>
    <name evidence="3" type="ORF">JMJ58_04830</name>
</gene>
<dbReference type="EMBL" id="CP069188">
    <property type="protein sequence ID" value="QRV16222.1"/>
    <property type="molecule type" value="Genomic_DNA"/>
</dbReference>
<accession>A0A8T8E406</accession>
<dbReference type="AlphaFoldDB" id="A0A8T8E406"/>
<keyword evidence="1" id="KW-1133">Transmembrane helix</keyword>